<evidence type="ECO:0000259" key="13">
    <source>
        <dbReference type="PROSITE" id="PS50893"/>
    </source>
</evidence>
<evidence type="ECO:0000256" key="4">
    <source>
        <dbReference type="ARBA" id="ARBA00022448"/>
    </source>
</evidence>
<dbReference type="PROSITE" id="PS00211">
    <property type="entry name" value="ABC_TRANSPORTER_1"/>
    <property type="match status" value="1"/>
</dbReference>
<accession>A0AAV9ITU8</accession>
<organism evidence="14 15">
    <name type="scientific">Cyanidium caldarium</name>
    <name type="common">Red alga</name>
    <dbReference type="NCBI Taxonomy" id="2771"/>
    <lineage>
        <taxon>Eukaryota</taxon>
        <taxon>Rhodophyta</taxon>
        <taxon>Bangiophyceae</taxon>
        <taxon>Cyanidiales</taxon>
        <taxon>Cyanidiaceae</taxon>
        <taxon>Cyanidium</taxon>
    </lineage>
</organism>
<name>A0AAV9ITU8_CYACA</name>
<comment type="caution">
    <text evidence="14">The sequence shown here is derived from an EMBL/GenBank/DDBJ whole genome shotgun (WGS) entry which is preliminary data.</text>
</comment>
<dbReference type="InterPro" id="IPR003593">
    <property type="entry name" value="AAA+_ATPase"/>
</dbReference>
<dbReference type="InterPro" id="IPR017871">
    <property type="entry name" value="ABC_transporter-like_CS"/>
</dbReference>
<comment type="subcellular location">
    <subcellularLocation>
        <location evidence="1">Membrane</location>
        <topology evidence="1">Multi-pass membrane protein</topology>
    </subcellularLocation>
</comment>
<feature type="transmembrane region" description="Helical" evidence="12">
    <location>
        <begin position="557"/>
        <end position="579"/>
    </location>
</feature>
<keyword evidence="15" id="KW-1185">Reference proteome</keyword>
<dbReference type="InterPro" id="IPR056264">
    <property type="entry name" value="R2_ABCA1-4-like"/>
</dbReference>
<keyword evidence="8" id="KW-0067">ATP-binding</keyword>
<evidence type="ECO:0000313" key="14">
    <source>
        <dbReference type="EMBL" id="KAK4535708.1"/>
    </source>
</evidence>
<sequence length="957" mass="105461">MDAAPVEQAPPAHSAPTDDAEDFTQEPSTEGLLASQFRGLLIKTYHAQRRRWCELFCIFVMPFIFLLASFIITKIVDTQIHHKVPTRAQQEPLGGFPPYPFDVDSCAKYGSIGCQVAPFAPAIDVPGYDKVPVVFPYVGPDGNAGGGVSLGALSYRLCNPEESKQECEALAEAGPRERYGLFGNYTLQPFLYNGTNVSNYNNALLRMLSGGNSSTRYRDLVDAAQASPTPYIDNVYGLTVSSVGNGSTGQRELLSALYSSFYNSSRLVFPQYYGAYVFHDTASFPNVSATIYYNNTQLNLNYQGSALTTPANRFCYPDGNCQLISGVARLYDVIAKALGRPGVDNLLRVAPKVQGIQSGLNFAQLVAAVLIGLLLHFMMPTILRSLVFERESGIRQIMQMMGLRLSTYYLGTYIAFLLIYLIVMLSTIAFGWAFHVSFFTLNTPLLYFVGFFLWGNTMISFSMFLAPFLNDPTTALIFGWTYVVLIAFIGGQYLGQMFTYNAPSSLFLASFLLPSFSLFYMVYYAGGVNVGGQGLRISSDNSTVPGTNLGMCSGQSLVCYTFIYLAVEWLVLLLLGLYLDQVLPHRFTVRKHPLFFLGLKRHTRMEANVDLERAADKAASDPGVLAEAAAAATAAAARDPSVGVCVDRLVKVYPGRPPFAAVRGISLSLARGETFAILGQNGCGKSSAMNCMNGVHEITAGRVQILGLEVPSELGRVHLRMGVCPQFDLQWDELSGEEHLYFYARVKNVPRRQLHGVVDEALRSVNLEAPAVRRRVAGKYSGGMRRRLSVAMSMIGGSQVVILDEPSTGLDPQSRYELWECIQKRKAGRTILLTTHSMEEAERLADRVGVMDHGRMRAIGAPDELKLRYGHGYRLMVTTSEGGVAQMHQLIVERLSVMALPKSALDGHLVYDLPREELKLSQVFRVMESARRSGLVKDWSVSQATLEDVFVELSERS</sequence>
<dbReference type="GO" id="GO:0005524">
    <property type="term" value="F:ATP binding"/>
    <property type="evidence" value="ECO:0007669"/>
    <property type="project" value="UniProtKB-KW"/>
</dbReference>
<evidence type="ECO:0000256" key="12">
    <source>
        <dbReference type="SAM" id="Phobius"/>
    </source>
</evidence>
<protein>
    <recommendedName>
        <fullName evidence="3">Probable ATP-dependent transporter ycf16</fullName>
    </recommendedName>
</protein>
<keyword evidence="10 12" id="KW-0472">Membrane</keyword>
<dbReference type="SMART" id="SM00382">
    <property type="entry name" value="AAA"/>
    <property type="match status" value="1"/>
</dbReference>
<evidence type="ECO:0000256" key="7">
    <source>
        <dbReference type="ARBA" id="ARBA00022741"/>
    </source>
</evidence>
<dbReference type="InterPro" id="IPR013525">
    <property type="entry name" value="ABC2_TM"/>
</dbReference>
<dbReference type="PANTHER" id="PTHR19229:SF36">
    <property type="entry name" value="ATP-BINDING CASSETTE SUB-FAMILY A MEMBER 2"/>
    <property type="match status" value="1"/>
</dbReference>
<evidence type="ECO:0000256" key="11">
    <source>
        <dbReference type="SAM" id="MobiDB-lite"/>
    </source>
</evidence>
<keyword evidence="9 12" id="KW-1133">Transmembrane helix</keyword>
<dbReference type="Pfam" id="PF23321">
    <property type="entry name" value="R1_ABCA1"/>
    <property type="match status" value="1"/>
</dbReference>
<dbReference type="Proteomes" id="UP001301350">
    <property type="component" value="Unassembled WGS sequence"/>
</dbReference>
<evidence type="ECO:0000256" key="6">
    <source>
        <dbReference type="ARBA" id="ARBA00022737"/>
    </source>
</evidence>
<dbReference type="InterPro" id="IPR027417">
    <property type="entry name" value="P-loop_NTPase"/>
</dbReference>
<dbReference type="Pfam" id="PF00005">
    <property type="entry name" value="ABC_tran"/>
    <property type="match status" value="1"/>
</dbReference>
<feature type="domain" description="ABC transporter" evidence="13">
    <location>
        <begin position="644"/>
        <end position="878"/>
    </location>
</feature>
<dbReference type="FunFam" id="3.40.50.300:FF:000335">
    <property type="entry name" value="ATP binding cassette subfamily A member 5"/>
    <property type="match status" value="1"/>
</dbReference>
<proteinExistence type="inferred from homology"/>
<feature type="transmembrane region" description="Helical" evidence="12">
    <location>
        <begin position="475"/>
        <end position="494"/>
    </location>
</feature>
<evidence type="ECO:0000256" key="9">
    <source>
        <dbReference type="ARBA" id="ARBA00022989"/>
    </source>
</evidence>
<feature type="transmembrane region" description="Helical" evidence="12">
    <location>
        <begin position="445"/>
        <end position="468"/>
    </location>
</feature>
<evidence type="ECO:0000313" key="15">
    <source>
        <dbReference type="Proteomes" id="UP001301350"/>
    </source>
</evidence>
<keyword evidence="5 12" id="KW-0812">Transmembrane</keyword>
<evidence type="ECO:0000256" key="3">
    <source>
        <dbReference type="ARBA" id="ARBA00014334"/>
    </source>
</evidence>
<keyword evidence="7" id="KW-0547">Nucleotide-binding</keyword>
<reference evidence="14 15" key="1">
    <citation type="submission" date="2022-07" db="EMBL/GenBank/DDBJ databases">
        <title>Genome-wide signatures of adaptation to extreme environments.</title>
        <authorList>
            <person name="Cho C.H."/>
            <person name="Yoon H.S."/>
        </authorList>
    </citation>
    <scope>NUCLEOTIDE SEQUENCE [LARGE SCALE GENOMIC DNA]</scope>
    <source>
        <strain evidence="14 15">DBV 063 E5</strain>
    </source>
</reference>
<dbReference type="EMBL" id="JANCYW010000006">
    <property type="protein sequence ID" value="KAK4535708.1"/>
    <property type="molecule type" value="Genomic_DNA"/>
</dbReference>
<dbReference type="PANTHER" id="PTHR19229">
    <property type="entry name" value="ATP-BINDING CASSETTE TRANSPORTER SUBFAMILY A ABCA"/>
    <property type="match status" value="1"/>
</dbReference>
<dbReference type="GO" id="GO:0016020">
    <property type="term" value="C:membrane"/>
    <property type="evidence" value="ECO:0007669"/>
    <property type="project" value="UniProtKB-SubCell"/>
</dbReference>
<dbReference type="AlphaFoldDB" id="A0AAV9ITU8"/>
<dbReference type="GO" id="GO:0140359">
    <property type="term" value="F:ABC-type transporter activity"/>
    <property type="evidence" value="ECO:0007669"/>
    <property type="project" value="InterPro"/>
</dbReference>
<dbReference type="InterPro" id="IPR026082">
    <property type="entry name" value="ABCA"/>
</dbReference>
<dbReference type="Pfam" id="PF12698">
    <property type="entry name" value="ABC2_membrane_3"/>
    <property type="match status" value="1"/>
</dbReference>
<keyword evidence="6" id="KW-0677">Repeat</keyword>
<dbReference type="SUPFAM" id="SSF52540">
    <property type="entry name" value="P-loop containing nucleoside triphosphate hydrolases"/>
    <property type="match status" value="1"/>
</dbReference>
<feature type="transmembrane region" description="Helical" evidence="12">
    <location>
        <begin position="506"/>
        <end position="526"/>
    </location>
</feature>
<comment type="similarity">
    <text evidence="2">Belongs to the ABC transporter superfamily. ABCA family.</text>
</comment>
<evidence type="ECO:0000256" key="2">
    <source>
        <dbReference type="ARBA" id="ARBA00008869"/>
    </source>
</evidence>
<feature type="transmembrane region" description="Helical" evidence="12">
    <location>
        <begin position="52"/>
        <end position="72"/>
    </location>
</feature>
<evidence type="ECO:0000256" key="1">
    <source>
        <dbReference type="ARBA" id="ARBA00004141"/>
    </source>
</evidence>
<keyword evidence="4" id="KW-0813">Transport</keyword>
<dbReference type="InterPro" id="IPR003439">
    <property type="entry name" value="ABC_transporter-like_ATP-bd"/>
</dbReference>
<evidence type="ECO:0000256" key="10">
    <source>
        <dbReference type="ARBA" id="ARBA00023136"/>
    </source>
</evidence>
<feature type="region of interest" description="Disordered" evidence="11">
    <location>
        <begin position="1"/>
        <end position="26"/>
    </location>
</feature>
<feature type="transmembrane region" description="Helical" evidence="12">
    <location>
        <begin position="408"/>
        <end position="433"/>
    </location>
</feature>
<dbReference type="GO" id="GO:0016887">
    <property type="term" value="F:ATP hydrolysis activity"/>
    <property type="evidence" value="ECO:0007669"/>
    <property type="project" value="InterPro"/>
</dbReference>
<gene>
    <name evidence="14" type="ORF">CDCA_CDCA06G1733</name>
</gene>
<dbReference type="PROSITE" id="PS50893">
    <property type="entry name" value="ABC_TRANSPORTER_2"/>
    <property type="match status" value="1"/>
</dbReference>
<dbReference type="Gene3D" id="3.40.50.300">
    <property type="entry name" value="P-loop containing nucleotide triphosphate hydrolases"/>
    <property type="match status" value="1"/>
</dbReference>
<evidence type="ECO:0000256" key="8">
    <source>
        <dbReference type="ARBA" id="ARBA00022840"/>
    </source>
</evidence>
<dbReference type="CDD" id="cd03263">
    <property type="entry name" value="ABC_subfamily_A"/>
    <property type="match status" value="1"/>
</dbReference>
<dbReference type="GO" id="GO:0005319">
    <property type="term" value="F:lipid transporter activity"/>
    <property type="evidence" value="ECO:0007669"/>
    <property type="project" value="TreeGrafter"/>
</dbReference>
<evidence type="ECO:0000256" key="5">
    <source>
        <dbReference type="ARBA" id="ARBA00022692"/>
    </source>
</evidence>
<feature type="transmembrane region" description="Helical" evidence="12">
    <location>
        <begin position="362"/>
        <end position="387"/>
    </location>
</feature>